<comment type="caution">
    <text evidence="2">The sequence shown here is derived from an EMBL/GenBank/DDBJ whole genome shotgun (WGS) entry which is preliminary data.</text>
</comment>
<dbReference type="EMBL" id="JBBWWQ010000011">
    <property type="protein sequence ID" value="KAK8935786.1"/>
    <property type="molecule type" value="Genomic_DNA"/>
</dbReference>
<dbReference type="PANTHER" id="PTHR31087:SF95">
    <property type="entry name" value="EXPRESSED PROTEIN"/>
    <property type="match status" value="1"/>
</dbReference>
<accession>A0AAP0BEW0</accession>
<dbReference type="InterPro" id="IPR025659">
    <property type="entry name" value="Tubby-like_C"/>
</dbReference>
<gene>
    <name evidence="2" type="ORF">KSP39_PZI014144</name>
</gene>
<evidence type="ECO:0000256" key="1">
    <source>
        <dbReference type="ARBA" id="ARBA00005437"/>
    </source>
</evidence>
<evidence type="ECO:0000313" key="3">
    <source>
        <dbReference type="Proteomes" id="UP001418222"/>
    </source>
</evidence>
<dbReference type="InterPro" id="IPR007612">
    <property type="entry name" value="LOR"/>
</dbReference>
<dbReference type="AlphaFoldDB" id="A0AAP0BEW0"/>
<name>A0AAP0BEW0_9ASPA</name>
<dbReference type="InterPro" id="IPR038595">
    <property type="entry name" value="LOR_sf"/>
</dbReference>
<reference evidence="2 3" key="1">
    <citation type="journal article" date="2022" name="Nat. Plants">
        <title>Genomes of leafy and leafless Platanthera orchids illuminate the evolution of mycoheterotrophy.</title>
        <authorList>
            <person name="Li M.H."/>
            <person name="Liu K.W."/>
            <person name="Li Z."/>
            <person name="Lu H.C."/>
            <person name="Ye Q.L."/>
            <person name="Zhang D."/>
            <person name="Wang J.Y."/>
            <person name="Li Y.F."/>
            <person name="Zhong Z.M."/>
            <person name="Liu X."/>
            <person name="Yu X."/>
            <person name="Liu D.K."/>
            <person name="Tu X.D."/>
            <person name="Liu B."/>
            <person name="Hao Y."/>
            <person name="Liao X.Y."/>
            <person name="Jiang Y.T."/>
            <person name="Sun W.H."/>
            <person name="Chen J."/>
            <person name="Chen Y.Q."/>
            <person name="Ai Y."/>
            <person name="Zhai J.W."/>
            <person name="Wu S.S."/>
            <person name="Zhou Z."/>
            <person name="Hsiao Y.Y."/>
            <person name="Wu W.L."/>
            <person name="Chen Y.Y."/>
            <person name="Lin Y.F."/>
            <person name="Hsu J.L."/>
            <person name="Li C.Y."/>
            <person name="Wang Z.W."/>
            <person name="Zhao X."/>
            <person name="Zhong W.Y."/>
            <person name="Ma X.K."/>
            <person name="Ma L."/>
            <person name="Huang J."/>
            <person name="Chen G.Z."/>
            <person name="Huang M.Z."/>
            <person name="Huang L."/>
            <person name="Peng D.H."/>
            <person name="Luo Y.B."/>
            <person name="Zou S.Q."/>
            <person name="Chen S.P."/>
            <person name="Lan S."/>
            <person name="Tsai W.C."/>
            <person name="Van de Peer Y."/>
            <person name="Liu Z.J."/>
        </authorList>
    </citation>
    <scope>NUCLEOTIDE SEQUENCE [LARGE SCALE GENOMIC DNA]</scope>
    <source>
        <strain evidence="2">Lor287</strain>
    </source>
</reference>
<dbReference type="Proteomes" id="UP001418222">
    <property type="component" value="Unassembled WGS sequence"/>
</dbReference>
<dbReference type="SUPFAM" id="SSF54518">
    <property type="entry name" value="Tubby C-terminal domain-like"/>
    <property type="match status" value="1"/>
</dbReference>
<dbReference type="PANTHER" id="PTHR31087">
    <property type="match status" value="1"/>
</dbReference>
<evidence type="ECO:0000313" key="2">
    <source>
        <dbReference type="EMBL" id="KAK8935786.1"/>
    </source>
</evidence>
<protein>
    <submittedName>
        <fullName evidence="2">Protein LURP-one-related 5</fullName>
    </submittedName>
</protein>
<dbReference type="Gene3D" id="2.40.160.200">
    <property type="entry name" value="LURP1-related"/>
    <property type="match status" value="1"/>
</dbReference>
<organism evidence="2 3">
    <name type="scientific">Platanthera zijinensis</name>
    <dbReference type="NCBI Taxonomy" id="2320716"/>
    <lineage>
        <taxon>Eukaryota</taxon>
        <taxon>Viridiplantae</taxon>
        <taxon>Streptophyta</taxon>
        <taxon>Embryophyta</taxon>
        <taxon>Tracheophyta</taxon>
        <taxon>Spermatophyta</taxon>
        <taxon>Magnoliopsida</taxon>
        <taxon>Liliopsida</taxon>
        <taxon>Asparagales</taxon>
        <taxon>Orchidaceae</taxon>
        <taxon>Orchidoideae</taxon>
        <taxon>Orchideae</taxon>
        <taxon>Orchidinae</taxon>
        <taxon>Platanthera</taxon>
    </lineage>
</organism>
<keyword evidence="3" id="KW-1185">Reference proteome</keyword>
<sequence length="213" mass="23607">MSSKIHPSEIPAEEGGAPIRDKFIEWTIWKKSSISFAGSDGFSVYDNKGQLSFRVDNYSRRSKYLVGELLLMDAVGKPLISLRPQILSTHGQWKGYSADGDNNSNAKCKPLIFTMRRRKSFSLKKNHDAVEVFMHGGGRGVVMAADFRIEGCFKKRCLKINGTDGVVLAQISPKRANPSVVLGDDVFRLSVKEGTTVSAEMITAFIIVMDRIC</sequence>
<dbReference type="Pfam" id="PF04525">
    <property type="entry name" value="LOR"/>
    <property type="match status" value="1"/>
</dbReference>
<proteinExistence type="inferred from homology"/>
<comment type="similarity">
    <text evidence="1">Belongs to the LOR family.</text>
</comment>